<dbReference type="AlphaFoldDB" id="A0A4R4ZV70"/>
<keyword evidence="3" id="KW-1185">Reference proteome</keyword>
<feature type="transmembrane region" description="Helical" evidence="1">
    <location>
        <begin position="41"/>
        <end position="61"/>
    </location>
</feature>
<dbReference type="RefSeq" id="WP_132164628.1">
    <property type="nucleotide sequence ID" value="NZ_SMKX01000003.1"/>
</dbReference>
<comment type="caution">
    <text evidence="2">The sequence shown here is derived from an EMBL/GenBank/DDBJ whole genome shotgun (WGS) entry which is preliminary data.</text>
</comment>
<dbReference type="Proteomes" id="UP000295124">
    <property type="component" value="Unassembled WGS sequence"/>
</dbReference>
<accession>A0A4R4ZV70</accession>
<evidence type="ECO:0000256" key="1">
    <source>
        <dbReference type="SAM" id="Phobius"/>
    </source>
</evidence>
<evidence type="ECO:0000313" key="2">
    <source>
        <dbReference type="EMBL" id="TDD63078.1"/>
    </source>
</evidence>
<keyword evidence="1" id="KW-0472">Membrane</keyword>
<keyword evidence="1" id="KW-0812">Transmembrane</keyword>
<gene>
    <name evidence="2" type="ORF">E1263_01870</name>
</gene>
<reference evidence="2 3" key="1">
    <citation type="submission" date="2019-03" db="EMBL/GenBank/DDBJ databases">
        <title>Draft genome sequences of novel Actinobacteria.</title>
        <authorList>
            <person name="Sahin N."/>
            <person name="Ay H."/>
            <person name="Saygin H."/>
        </authorList>
    </citation>
    <scope>NUCLEOTIDE SEQUENCE [LARGE SCALE GENOMIC DNA]</scope>
    <source>
        <strain evidence="2 3">JCM 13523</strain>
    </source>
</reference>
<dbReference type="EMBL" id="SMKX01000003">
    <property type="protein sequence ID" value="TDD63078.1"/>
    <property type="molecule type" value="Genomic_DNA"/>
</dbReference>
<evidence type="ECO:0000313" key="3">
    <source>
        <dbReference type="Proteomes" id="UP000295124"/>
    </source>
</evidence>
<proteinExistence type="predicted"/>
<name>A0A4R4ZV70_9ACTN</name>
<dbReference type="OrthoDB" id="3813920at2"/>
<sequence>MYNDPEVSAELHRIADDQPLTPFDTAAVLNRGRTTRRRRKYLSIGGAVTGVAAAAVVATFLSGSLHAGGKPPVAGDQQENSQFSAVPGVPRGEDGVAQKLSRAETERRCSLRYPGEKRPLSATTTRFISGRPIGYAFDKTAGGSAQPQRMACLIPGGDRPSAVLIAAAKADPLPTTDANRLRNCSVAAWTDMTTWQIKAFDQSAKLKEAWLVAVSPSGRTAISCQLGNSRMWVPQSESEINAVKTDKMDAPVLPPVPGAARPDLLRVATGAYGCESYQCSEGSSAVGWGRAAANATTVKLERGPGPGHEVKVTDGWFAMAWFRAGALDTKKRLTITAYDKDGKVVRVLRTTG</sequence>
<keyword evidence="1" id="KW-1133">Transmembrane helix</keyword>
<protein>
    <submittedName>
        <fullName evidence="2">Uncharacterized protein</fullName>
    </submittedName>
</protein>
<organism evidence="2 3">
    <name type="scientific">Kribbella antibiotica</name>
    <dbReference type="NCBI Taxonomy" id="190195"/>
    <lineage>
        <taxon>Bacteria</taxon>
        <taxon>Bacillati</taxon>
        <taxon>Actinomycetota</taxon>
        <taxon>Actinomycetes</taxon>
        <taxon>Propionibacteriales</taxon>
        <taxon>Kribbellaceae</taxon>
        <taxon>Kribbella</taxon>
    </lineage>
</organism>